<dbReference type="InterPro" id="IPR000515">
    <property type="entry name" value="MetI-like"/>
</dbReference>
<dbReference type="PANTHER" id="PTHR43744">
    <property type="entry name" value="ABC TRANSPORTER PERMEASE PROTEIN MG189-RELATED-RELATED"/>
    <property type="match status" value="1"/>
</dbReference>
<evidence type="ECO:0000313" key="10">
    <source>
        <dbReference type="Proteomes" id="UP000075806"/>
    </source>
</evidence>
<comment type="similarity">
    <text evidence="7">Belongs to the binding-protein-dependent transport system permease family.</text>
</comment>
<evidence type="ECO:0000256" key="1">
    <source>
        <dbReference type="ARBA" id="ARBA00004651"/>
    </source>
</evidence>
<evidence type="ECO:0000313" key="9">
    <source>
        <dbReference type="EMBL" id="KYG35279.1"/>
    </source>
</evidence>
<dbReference type="PANTHER" id="PTHR43744:SF8">
    <property type="entry name" value="SN-GLYCEROL-3-PHOSPHATE TRANSPORT SYSTEM PERMEASE PROTEIN UGPE"/>
    <property type="match status" value="1"/>
</dbReference>
<dbReference type="AlphaFoldDB" id="A0A162FCE4"/>
<dbReference type="OrthoDB" id="9771544at2"/>
<dbReference type="Proteomes" id="UP000075806">
    <property type="component" value="Unassembled WGS sequence"/>
</dbReference>
<dbReference type="STRING" id="519424.AZF04_02780"/>
<feature type="transmembrane region" description="Helical" evidence="7">
    <location>
        <begin position="178"/>
        <end position="200"/>
    </location>
</feature>
<dbReference type="EMBL" id="LTAO01000001">
    <property type="protein sequence ID" value="KYG35279.1"/>
    <property type="molecule type" value="Genomic_DNA"/>
</dbReference>
<dbReference type="RefSeq" id="WP_061947442.1">
    <property type="nucleotide sequence ID" value="NZ_LTAO01000001.1"/>
</dbReference>
<feature type="transmembrane region" description="Helical" evidence="7">
    <location>
        <begin position="31"/>
        <end position="53"/>
    </location>
</feature>
<dbReference type="Pfam" id="PF00528">
    <property type="entry name" value="BPD_transp_1"/>
    <property type="match status" value="1"/>
</dbReference>
<feature type="transmembrane region" description="Helical" evidence="7">
    <location>
        <begin position="100"/>
        <end position="121"/>
    </location>
</feature>
<dbReference type="GO" id="GO:0005886">
    <property type="term" value="C:plasma membrane"/>
    <property type="evidence" value="ECO:0007669"/>
    <property type="project" value="UniProtKB-SubCell"/>
</dbReference>
<protein>
    <submittedName>
        <fullName evidence="9">ABC transporter permease</fullName>
    </submittedName>
</protein>
<dbReference type="Gene3D" id="1.10.3720.10">
    <property type="entry name" value="MetI-like"/>
    <property type="match status" value="1"/>
</dbReference>
<keyword evidence="6 7" id="KW-0472">Membrane</keyword>
<feature type="domain" description="ABC transmembrane type-1" evidence="8">
    <location>
        <begin position="96"/>
        <end position="312"/>
    </location>
</feature>
<name>A0A162FCE4_9BACI</name>
<gene>
    <name evidence="9" type="ORF">AZF04_02780</name>
</gene>
<evidence type="ECO:0000256" key="3">
    <source>
        <dbReference type="ARBA" id="ARBA00022475"/>
    </source>
</evidence>
<feature type="transmembrane region" description="Helical" evidence="7">
    <location>
        <begin position="293"/>
        <end position="313"/>
    </location>
</feature>
<proteinExistence type="inferred from homology"/>
<keyword evidence="4 7" id="KW-0812">Transmembrane</keyword>
<organism evidence="9 10">
    <name type="scientific">Alkalihalobacillus trypoxylicola</name>
    <dbReference type="NCBI Taxonomy" id="519424"/>
    <lineage>
        <taxon>Bacteria</taxon>
        <taxon>Bacillati</taxon>
        <taxon>Bacillota</taxon>
        <taxon>Bacilli</taxon>
        <taxon>Bacillales</taxon>
        <taxon>Bacillaceae</taxon>
        <taxon>Alkalihalobacillus</taxon>
    </lineage>
</organism>
<keyword evidence="2 7" id="KW-0813">Transport</keyword>
<feature type="transmembrane region" description="Helical" evidence="7">
    <location>
        <begin position="133"/>
        <end position="158"/>
    </location>
</feature>
<feature type="transmembrane region" description="Helical" evidence="7">
    <location>
        <begin position="230"/>
        <end position="251"/>
    </location>
</feature>
<evidence type="ECO:0000256" key="4">
    <source>
        <dbReference type="ARBA" id="ARBA00022692"/>
    </source>
</evidence>
<dbReference type="CDD" id="cd06261">
    <property type="entry name" value="TM_PBP2"/>
    <property type="match status" value="1"/>
</dbReference>
<evidence type="ECO:0000259" key="8">
    <source>
        <dbReference type="PROSITE" id="PS50928"/>
    </source>
</evidence>
<evidence type="ECO:0000256" key="7">
    <source>
        <dbReference type="RuleBase" id="RU363032"/>
    </source>
</evidence>
<dbReference type="InterPro" id="IPR035906">
    <property type="entry name" value="MetI-like_sf"/>
</dbReference>
<evidence type="ECO:0000256" key="6">
    <source>
        <dbReference type="ARBA" id="ARBA00023136"/>
    </source>
</evidence>
<keyword evidence="3" id="KW-1003">Cell membrane</keyword>
<comment type="caution">
    <text evidence="9">The sequence shown here is derived from an EMBL/GenBank/DDBJ whole genome shotgun (WGS) entry which is preliminary data.</text>
</comment>
<comment type="subcellular location">
    <subcellularLocation>
        <location evidence="1 7">Cell membrane</location>
        <topology evidence="1 7">Multi-pass membrane protein</topology>
    </subcellularLocation>
</comment>
<dbReference type="GO" id="GO:0055085">
    <property type="term" value="P:transmembrane transport"/>
    <property type="evidence" value="ECO:0007669"/>
    <property type="project" value="InterPro"/>
</dbReference>
<accession>A0A162FCE4</accession>
<keyword evidence="10" id="KW-1185">Reference proteome</keyword>
<evidence type="ECO:0000256" key="5">
    <source>
        <dbReference type="ARBA" id="ARBA00022989"/>
    </source>
</evidence>
<sequence length="328" mass="37681">MVSQRLEKIVRTNKWKNKQEPNLIFRKSGNFIWSIARFILIFGICFIILQPLFTKFMISLMAEGDLYDATVQYIPREITLENYIAAIQGMDYLGTFFRTLSLALIVSLLQLISCTIVGYGFARFHFPFKNTIFLLVILCLLVPPQALMLPLFLQFRFFDVFGLYEFFTGNQGVNLLDTFWPFILMAIVAQGYKNGLYIFLLRQYFKGLPKELEEAAYIDGCNAFKTFYKIMLPSAIPMLMTVFLFSFVWQWTDSFYTGLYLSNYTVMSGALGSLASTVYSDELSFVSPALVSLMNNTGTILVILPMFILYLLAQRYFVESIERSGIVG</sequence>
<reference evidence="9" key="1">
    <citation type="submission" date="2016-02" db="EMBL/GenBank/DDBJ databases">
        <title>Genome sequence of Bacillus trypoxylicola KCTC 13244(T).</title>
        <authorList>
            <person name="Jeong H."/>
            <person name="Park S.-H."/>
            <person name="Choi S.-K."/>
        </authorList>
    </citation>
    <scope>NUCLEOTIDE SEQUENCE [LARGE SCALE GENOMIC DNA]</scope>
    <source>
        <strain evidence="9">KCTC 13244</strain>
    </source>
</reference>
<evidence type="ECO:0000256" key="2">
    <source>
        <dbReference type="ARBA" id="ARBA00022448"/>
    </source>
</evidence>
<dbReference type="SUPFAM" id="SSF161098">
    <property type="entry name" value="MetI-like"/>
    <property type="match status" value="1"/>
</dbReference>
<dbReference type="PROSITE" id="PS50928">
    <property type="entry name" value="ABC_TM1"/>
    <property type="match status" value="1"/>
</dbReference>
<keyword evidence="5 7" id="KW-1133">Transmembrane helix</keyword>